<dbReference type="RefSeq" id="WP_263125205.1">
    <property type="nucleotide sequence ID" value="NZ_CP106753.1"/>
</dbReference>
<dbReference type="EMBL" id="CP106753">
    <property type="protein sequence ID" value="UXY15770.1"/>
    <property type="molecule type" value="Genomic_DNA"/>
</dbReference>
<sequence length="181" mass="20634">MNTQSKLSHHVDGEWQRHSFLPTYYIQSDQLIAGLPANSLEVFETLSKQLTAPLYLLYVLHTPRGEGAPGRYQSPEMDTTTVATLLRKYQALLTGDARCDLWVHSPEDNATLVLDRHNLLFAYGPLQGFAATLNQLGFLEGEPVIPLPHQHHYRETLDFAARELLAELPWRYTPLRPEDEQ</sequence>
<evidence type="ECO:0000313" key="1">
    <source>
        <dbReference type="EMBL" id="UXY15770.1"/>
    </source>
</evidence>
<organism evidence="1 2">
    <name type="scientific">Chitiniphilus purpureus</name>
    <dbReference type="NCBI Taxonomy" id="2981137"/>
    <lineage>
        <taxon>Bacteria</taxon>
        <taxon>Pseudomonadati</taxon>
        <taxon>Pseudomonadota</taxon>
        <taxon>Betaproteobacteria</taxon>
        <taxon>Neisseriales</taxon>
        <taxon>Chitinibacteraceae</taxon>
        <taxon>Chitiniphilus</taxon>
    </lineage>
</organism>
<protein>
    <submittedName>
        <fullName evidence="1">Uncharacterized protein</fullName>
    </submittedName>
</protein>
<name>A0ABY6DN24_9NEIS</name>
<gene>
    <name evidence="1" type="ORF">N8I74_01775</name>
</gene>
<accession>A0ABY6DN24</accession>
<reference evidence="1" key="1">
    <citation type="submission" date="2022-10" db="EMBL/GenBank/DDBJ databases">
        <title>Chitiniphilus purpureus sp. nov., a novel chitin-degrading bacterium isolated from crawfish pond sediment.</title>
        <authorList>
            <person name="Li K."/>
        </authorList>
    </citation>
    <scope>NUCLEOTIDE SEQUENCE</scope>
    <source>
        <strain evidence="1">CD1</strain>
    </source>
</reference>
<keyword evidence="2" id="KW-1185">Reference proteome</keyword>
<proteinExistence type="predicted"/>
<evidence type="ECO:0000313" key="2">
    <source>
        <dbReference type="Proteomes" id="UP001061302"/>
    </source>
</evidence>
<dbReference type="Proteomes" id="UP001061302">
    <property type="component" value="Chromosome"/>
</dbReference>